<accession>A0ACB8YGU5</accession>
<reference evidence="2" key="1">
    <citation type="journal article" date="2022" name="Mol. Ecol. Resour.">
        <title>The genomes of chicory, endive, great burdock and yacon provide insights into Asteraceae palaeo-polyploidization history and plant inulin production.</title>
        <authorList>
            <person name="Fan W."/>
            <person name="Wang S."/>
            <person name="Wang H."/>
            <person name="Wang A."/>
            <person name="Jiang F."/>
            <person name="Liu H."/>
            <person name="Zhao H."/>
            <person name="Xu D."/>
            <person name="Zhang Y."/>
        </authorList>
    </citation>
    <scope>NUCLEOTIDE SEQUENCE [LARGE SCALE GENOMIC DNA]</scope>
    <source>
        <strain evidence="2">cv. Niubang</strain>
    </source>
</reference>
<name>A0ACB8YGU5_ARCLA</name>
<reference evidence="1 2" key="2">
    <citation type="journal article" date="2022" name="Mol. Ecol. Resour.">
        <title>The genomes of chicory, endive, great burdock and yacon provide insights into Asteraceae paleo-polyploidization history and plant inulin production.</title>
        <authorList>
            <person name="Fan W."/>
            <person name="Wang S."/>
            <person name="Wang H."/>
            <person name="Wang A."/>
            <person name="Jiang F."/>
            <person name="Liu H."/>
            <person name="Zhao H."/>
            <person name="Xu D."/>
            <person name="Zhang Y."/>
        </authorList>
    </citation>
    <scope>NUCLEOTIDE SEQUENCE [LARGE SCALE GENOMIC DNA]</scope>
    <source>
        <strain evidence="2">cv. Niubang</strain>
    </source>
</reference>
<evidence type="ECO:0000313" key="1">
    <source>
        <dbReference type="EMBL" id="KAI3684710.1"/>
    </source>
</evidence>
<protein>
    <submittedName>
        <fullName evidence="1">Uncharacterized protein</fullName>
    </submittedName>
</protein>
<gene>
    <name evidence="1" type="ORF">L6452_33935</name>
</gene>
<comment type="caution">
    <text evidence="1">The sequence shown here is derived from an EMBL/GenBank/DDBJ whole genome shotgun (WGS) entry which is preliminary data.</text>
</comment>
<organism evidence="1 2">
    <name type="scientific">Arctium lappa</name>
    <name type="common">Greater burdock</name>
    <name type="synonym">Lappa major</name>
    <dbReference type="NCBI Taxonomy" id="4217"/>
    <lineage>
        <taxon>Eukaryota</taxon>
        <taxon>Viridiplantae</taxon>
        <taxon>Streptophyta</taxon>
        <taxon>Embryophyta</taxon>
        <taxon>Tracheophyta</taxon>
        <taxon>Spermatophyta</taxon>
        <taxon>Magnoliopsida</taxon>
        <taxon>eudicotyledons</taxon>
        <taxon>Gunneridae</taxon>
        <taxon>Pentapetalae</taxon>
        <taxon>asterids</taxon>
        <taxon>campanulids</taxon>
        <taxon>Asterales</taxon>
        <taxon>Asteraceae</taxon>
        <taxon>Carduoideae</taxon>
        <taxon>Cardueae</taxon>
        <taxon>Arctiinae</taxon>
        <taxon>Arctium</taxon>
    </lineage>
</organism>
<proteinExistence type="predicted"/>
<evidence type="ECO:0000313" key="2">
    <source>
        <dbReference type="Proteomes" id="UP001055879"/>
    </source>
</evidence>
<sequence length="94" mass="10031">MHPWAARLNAQFFSDTNSTPLSISGWSLVVVGVMAPKGWQQCMVGSKVEVATSVVVALVVATRWWGGSNDAGSRVQSYYSNIIDLSISPSAITS</sequence>
<keyword evidence="2" id="KW-1185">Reference proteome</keyword>
<dbReference type="EMBL" id="CM042058">
    <property type="protein sequence ID" value="KAI3684710.1"/>
    <property type="molecule type" value="Genomic_DNA"/>
</dbReference>
<dbReference type="Proteomes" id="UP001055879">
    <property type="component" value="Linkage Group LG12"/>
</dbReference>